<feature type="compositionally biased region" description="Basic and acidic residues" evidence="1">
    <location>
        <begin position="1"/>
        <end position="28"/>
    </location>
</feature>
<name>B1FCA0_9BURK</name>
<reference evidence="2 3" key="1">
    <citation type="submission" date="2008-03" db="EMBL/GenBank/DDBJ databases">
        <title>Sequencing of the draft genome and assembly of Burkholderia ambifaria IOP40-10.</title>
        <authorList>
            <consortium name="US DOE Joint Genome Institute (JGI-PGF)"/>
            <person name="Copeland A."/>
            <person name="Lucas S."/>
            <person name="Lapidus A."/>
            <person name="Glavina del Rio T."/>
            <person name="Dalin E."/>
            <person name="Tice H."/>
            <person name="Bruce D."/>
            <person name="Goodwin L."/>
            <person name="Pitluck S."/>
            <person name="Larimer F."/>
            <person name="Land M.L."/>
            <person name="Hauser L."/>
            <person name="Tiedje J."/>
            <person name="Richardson P."/>
        </authorList>
    </citation>
    <scope>NUCLEOTIDE SEQUENCE [LARGE SCALE GENOMIC DNA]</scope>
    <source>
        <strain evidence="2 3">IOP40-10</strain>
    </source>
</reference>
<comment type="caution">
    <text evidence="2">The sequence shown here is derived from an EMBL/GenBank/DDBJ whole genome shotgun (WGS) entry which is preliminary data.</text>
</comment>
<protein>
    <submittedName>
        <fullName evidence="2">PilL</fullName>
    </submittedName>
</protein>
<dbReference type="EMBL" id="ABLC01000027">
    <property type="protein sequence ID" value="EDT04790.1"/>
    <property type="molecule type" value="Genomic_DNA"/>
</dbReference>
<feature type="region of interest" description="Disordered" evidence="1">
    <location>
        <begin position="1"/>
        <end position="117"/>
    </location>
</feature>
<feature type="compositionally biased region" description="Basic and acidic residues" evidence="1">
    <location>
        <begin position="53"/>
        <end position="62"/>
    </location>
</feature>
<dbReference type="AlphaFoldDB" id="B1FCA0"/>
<evidence type="ECO:0000313" key="2">
    <source>
        <dbReference type="EMBL" id="EDT04790.1"/>
    </source>
</evidence>
<dbReference type="Proteomes" id="UP000005463">
    <property type="component" value="Unassembled WGS sequence"/>
</dbReference>
<sequence>MRCERRQQRRADAAAERHGRLADAHREPAFALAEPAHHRASARAVHAAAEQADAAHRRDDAHQRRHRVRARDDRGHHQRQHRGRRDEAGEQHAAVAETVGGDPPRQLRQRDAEAERAEHEAERAVVEVVGRAHPHGGGRDAGRGGGKAHVRGDAGREHAPAMGRAARAVRGRGRGSEAGGIHGDRARSEIDITSVATYIHPENRKAFDESFDKTG</sequence>
<feature type="compositionally biased region" description="Low complexity" evidence="1">
    <location>
        <begin position="42"/>
        <end position="52"/>
    </location>
</feature>
<accession>B1FCA0</accession>
<gene>
    <name evidence="2" type="ORF">BamIOP4010DRAFT_1659</name>
</gene>
<feature type="compositionally biased region" description="Basic and acidic residues" evidence="1">
    <location>
        <begin position="108"/>
        <end position="117"/>
    </location>
</feature>
<evidence type="ECO:0000313" key="3">
    <source>
        <dbReference type="Proteomes" id="UP000005463"/>
    </source>
</evidence>
<proteinExistence type="predicted"/>
<feature type="region of interest" description="Disordered" evidence="1">
    <location>
        <begin position="132"/>
        <end position="186"/>
    </location>
</feature>
<organism evidence="2 3">
    <name type="scientific">Burkholderia ambifaria IOP40-10</name>
    <dbReference type="NCBI Taxonomy" id="396596"/>
    <lineage>
        <taxon>Bacteria</taxon>
        <taxon>Pseudomonadati</taxon>
        <taxon>Pseudomonadota</taxon>
        <taxon>Betaproteobacteria</taxon>
        <taxon>Burkholderiales</taxon>
        <taxon>Burkholderiaceae</taxon>
        <taxon>Burkholderia</taxon>
        <taxon>Burkholderia cepacia complex</taxon>
    </lineage>
</organism>
<feature type="compositionally biased region" description="Basic and acidic residues" evidence="1">
    <location>
        <begin position="150"/>
        <end position="159"/>
    </location>
</feature>
<evidence type="ECO:0000256" key="1">
    <source>
        <dbReference type="SAM" id="MobiDB-lite"/>
    </source>
</evidence>